<dbReference type="PANTHER" id="PTHR11785:SF353">
    <property type="entry name" value="METHIONINE TRANSPORTER (EUROFUNG)"/>
    <property type="match status" value="1"/>
</dbReference>
<proteinExistence type="predicted"/>
<dbReference type="AlphaFoldDB" id="A0A8H7TG45"/>
<comment type="subcellular location">
    <subcellularLocation>
        <location evidence="1">Membrane</location>
        <topology evidence="1">Multi-pass membrane protein</topology>
    </subcellularLocation>
</comment>
<feature type="transmembrane region" description="Helical" evidence="6">
    <location>
        <begin position="402"/>
        <end position="419"/>
    </location>
</feature>
<evidence type="ECO:0000256" key="6">
    <source>
        <dbReference type="SAM" id="Phobius"/>
    </source>
</evidence>
<evidence type="ECO:0000256" key="2">
    <source>
        <dbReference type="ARBA" id="ARBA00022692"/>
    </source>
</evidence>
<comment type="caution">
    <text evidence="7">The sequence shown here is derived from an EMBL/GenBank/DDBJ whole genome shotgun (WGS) entry which is preliminary data.</text>
</comment>
<accession>A0A8H7TG45</accession>
<dbReference type="InterPro" id="IPR050598">
    <property type="entry name" value="AminoAcid_Transporter"/>
</dbReference>
<name>A0A8H7TG45_9HELO</name>
<dbReference type="Gene3D" id="1.20.1740.10">
    <property type="entry name" value="Amino acid/polyamine transporter I"/>
    <property type="match status" value="1"/>
</dbReference>
<feature type="transmembrane region" description="Helical" evidence="6">
    <location>
        <begin position="431"/>
        <end position="447"/>
    </location>
</feature>
<feature type="transmembrane region" description="Helical" evidence="6">
    <location>
        <begin position="148"/>
        <end position="170"/>
    </location>
</feature>
<reference evidence="7" key="1">
    <citation type="submission" date="2021-02" db="EMBL/GenBank/DDBJ databases">
        <title>Genome sequence Cadophora malorum strain M34.</title>
        <authorList>
            <person name="Stefanovic E."/>
            <person name="Vu D."/>
            <person name="Scully C."/>
            <person name="Dijksterhuis J."/>
            <person name="Roader J."/>
            <person name="Houbraken J."/>
        </authorList>
    </citation>
    <scope>NUCLEOTIDE SEQUENCE</scope>
    <source>
        <strain evidence="7">M34</strain>
    </source>
</reference>
<gene>
    <name evidence="7" type="ORF">IFR04_007878</name>
</gene>
<evidence type="ECO:0000313" key="7">
    <source>
        <dbReference type="EMBL" id="KAG4419017.1"/>
    </source>
</evidence>
<feature type="transmembrane region" description="Helical" evidence="6">
    <location>
        <begin position="216"/>
        <end position="236"/>
    </location>
</feature>
<keyword evidence="8" id="KW-1185">Reference proteome</keyword>
<feature type="transmembrane region" description="Helical" evidence="6">
    <location>
        <begin position="68"/>
        <end position="88"/>
    </location>
</feature>
<evidence type="ECO:0008006" key="9">
    <source>
        <dbReference type="Google" id="ProtNLM"/>
    </source>
</evidence>
<evidence type="ECO:0000256" key="4">
    <source>
        <dbReference type="ARBA" id="ARBA00023136"/>
    </source>
</evidence>
<evidence type="ECO:0000313" key="8">
    <source>
        <dbReference type="Proteomes" id="UP000664132"/>
    </source>
</evidence>
<organism evidence="7 8">
    <name type="scientific">Cadophora malorum</name>
    <dbReference type="NCBI Taxonomy" id="108018"/>
    <lineage>
        <taxon>Eukaryota</taxon>
        <taxon>Fungi</taxon>
        <taxon>Dikarya</taxon>
        <taxon>Ascomycota</taxon>
        <taxon>Pezizomycotina</taxon>
        <taxon>Leotiomycetes</taxon>
        <taxon>Helotiales</taxon>
        <taxon>Ploettnerulaceae</taxon>
        <taxon>Cadophora</taxon>
    </lineage>
</organism>
<sequence length="603" mass="65635">MSSYWQRFKKGEKAKLATHTAESSEEVVIRDGNLEFTREAGAGNDSQPSYQEASGAPVEKESPLGYKVNWFTIIFLNIGQMIGTGVFSTPGSILRGLGSVGLSLIFWLIGFLVAAAGMCTYLELASYFPNRSGAQVVYLEQGYPRPKYFFPTAYAMLNVLLAFSSSNAIVLSTYTFRIAGHSPTEWESKGVAIAGYTLATVVVILSNKWSLRFSNYVGIVKVGILIFISITGFVVLGGGVKSIPDPGVNFRNAFEGTTGDASGIVRALVRVNYAYEGYANAFNVVNEIKNPIRTIRWAGPLSLFIVAVLYVFVNIAYFAAVPKAGIIDSETAAAAIFFEAVFGEGNAGRGLSFLILVSSFGNLVSNLIGAGRIIRECGRQGVLPYPAFWASTQPFGTPLGPYLLKYVLTLLMIVAPPFGDAFDFVVDLKSYPDAVFVLVMAVGLYIIRRNRKRINAEAPEFKAWDVVVIFWILIQVLLLVMPWVPPAGGIYAGSVSFFYATYCFTGLGILAACALYYWIWVHFLPKRGGYAIRQTVLVLDSGAQTHELVKVPLSELEEWDAKHDVIGKQVAGSGSSYEPKEGSDDGGVVRERVLVDGDKKLDG</sequence>
<feature type="transmembrane region" description="Helical" evidence="6">
    <location>
        <begin position="191"/>
        <end position="210"/>
    </location>
</feature>
<feature type="transmembrane region" description="Helical" evidence="6">
    <location>
        <begin position="351"/>
        <end position="370"/>
    </location>
</feature>
<evidence type="ECO:0000256" key="5">
    <source>
        <dbReference type="SAM" id="MobiDB-lite"/>
    </source>
</evidence>
<dbReference type="EMBL" id="JAFJYH010000115">
    <property type="protein sequence ID" value="KAG4419017.1"/>
    <property type="molecule type" value="Genomic_DNA"/>
</dbReference>
<keyword evidence="2 6" id="KW-0812">Transmembrane</keyword>
<dbReference type="OrthoDB" id="5982228at2759"/>
<dbReference type="Pfam" id="PF13520">
    <property type="entry name" value="AA_permease_2"/>
    <property type="match status" value="1"/>
</dbReference>
<dbReference type="FunFam" id="1.20.1740.10:FF:000025">
    <property type="entry name" value="High-affinity methionine permease"/>
    <property type="match status" value="1"/>
</dbReference>
<dbReference type="PANTHER" id="PTHR11785">
    <property type="entry name" value="AMINO ACID TRANSPORTER"/>
    <property type="match status" value="1"/>
</dbReference>
<evidence type="ECO:0000256" key="1">
    <source>
        <dbReference type="ARBA" id="ARBA00004141"/>
    </source>
</evidence>
<evidence type="ECO:0000256" key="3">
    <source>
        <dbReference type="ARBA" id="ARBA00022989"/>
    </source>
</evidence>
<dbReference type="InterPro" id="IPR002293">
    <property type="entry name" value="AA/rel_permease1"/>
</dbReference>
<feature type="transmembrane region" description="Helical" evidence="6">
    <location>
        <begin position="100"/>
        <end position="128"/>
    </location>
</feature>
<dbReference type="Proteomes" id="UP000664132">
    <property type="component" value="Unassembled WGS sequence"/>
</dbReference>
<feature type="transmembrane region" description="Helical" evidence="6">
    <location>
        <begin position="463"/>
        <end position="484"/>
    </location>
</feature>
<keyword evidence="4 6" id="KW-0472">Membrane</keyword>
<protein>
    <recommendedName>
        <fullName evidence="9">High-affinity methionine permease</fullName>
    </recommendedName>
</protein>
<feature type="transmembrane region" description="Helical" evidence="6">
    <location>
        <begin position="496"/>
        <end position="519"/>
    </location>
</feature>
<feature type="transmembrane region" description="Helical" evidence="6">
    <location>
        <begin position="297"/>
        <end position="320"/>
    </location>
</feature>
<dbReference type="GO" id="GO:0015179">
    <property type="term" value="F:L-amino acid transmembrane transporter activity"/>
    <property type="evidence" value="ECO:0007669"/>
    <property type="project" value="TreeGrafter"/>
</dbReference>
<dbReference type="GO" id="GO:0016020">
    <property type="term" value="C:membrane"/>
    <property type="evidence" value="ECO:0007669"/>
    <property type="project" value="UniProtKB-SubCell"/>
</dbReference>
<keyword evidence="3 6" id="KW-1133">Transmembrane helix</keyword>
<feature type="region of interest" description="Disordered" evidence="5">
    <location>
        <begin position="1"/>
        <end position="21"/>
    </location>
</feature>